<dbReference type="PANTHER" id="PTHR47926:SF467">
    <property type="entry name" value="REPEAT-CONTAINING PROTEIN, PUTATIVE-RELATED"/>
    <property type="match status" value="1"/>
</dbReference>
<protein>
    <recommendedName>
        <fullName evidence="7">Pentatricopeptide repeat-containing protein</fullName>
    </recommendedName>
</protein>
<evidence type="ECO:0008006" key="7">
    <source>
        <dbReference type="Google" id="ProtNLM"/>
    </source>
</evidence>
<feature type="signal peptide" evidence="4">
    <location>
        <begin position="1"/>
        <end position="17"/>
    </location>
</feature>
<evidence type="ECO:0000313" key="6">
    <source>
        <dbReference type="Proteomes" id="UP001327560"/>
    </source>
</evidence>
<dbReference type="AlphaFoldDB" id="A0AAQ3KT54"/>
<keyword evidence="6" id="KW-1185">Reference proteome</keyword>
<dbReference type="Pfam" id="PF13041">
    <property type="entry name" value="PPR_2"/>
    <property type="match status" value="3"/>
</dbReference>
<accession>A0AAQ3KT54</accession>
<comment type="similarity">
    <text evidence="2">Belongs to the PPR family. PCMP-E subfamily.</text>
</comment>
<evidence type="ECO:0000313" key="5">
    <source>
        <dbReference type="EMBL" id="WOL14104.1"/>
    </source>
</evidence>
<dbReference type="Pfam" id="PF01535">
    <property type="entry name" value="PPR"/>
    <property type="match status" value="2"/>
</dbReference>
<dbReference type="EMBL" id="CP136896">
    <property type="protein sequence ID" value="WOL14104.1"/>
    <property type="molecule type" value="Genomic_DNA"/>
</dbReference>
<feature type="repeat" description="PPR" evidence="3">
    <location>
        <begin position="232"/>
        <end position="266"/>
    </location>
</feature>
<keyword evidence="4" id="KW-0732">Signal</keyword>
<proteinExistence type="inferred from homology"/>
<sequence length="574" mass="62633">MPLLFLRSALCASSSAASPPFAAANVANNSSSLSSSDLSVAALLSSCRSLRSLEKIHARIIRKGLEQHPVLATRFLSLCAAFAASAYASAAFDRISAPNLIIWNSLLAAHARHSPLSTTVALFNLLRRRSPLPPDAFTFPSLLSSCSQSAAFAVGSSVHATILRCGLESDVYVGTSLIDFYGKCHDVGSARKLFDSLLHRNEVSWTAMVVCYLSSGELAPARSLFAEMPQKNVVTWNAMIDGYVKSGDLVSARELFDEMPKRNTVSYTTLIDGYAKAGDLASARFLFEQSTERDVFTWSAMISGYAQNGRPGDALKIFLEMYNKNIKPDEFIVVGLMSACSQLGSLILAKWVDSYVRTSSLDISKTHVLAALIDMNAKCGNMERACSLFESMPTKDLITYCSLMQGYSIHGAGEKAVKLFCRMLKEELVPDHVSFTVLLTACSHAGLVEEGKKYFELMKNAYSIVPSADHYACMVDLLGRAGRLAEAYDLIKSMPVEPHAGAWGALLGACKIHGDIALGETIAKRLFEVEPTNAGNYVLLSNIYAVKDRWADVWEVRSMMRRKGIRKVPGCTWI</sequence>
<dbReference type="FunFam" id="1.25.40.10:FF:000334">
    <property type="entry name" value="Pentatricopeptide repeat-containing protein"/>
    <property type="match status" value="1"/>
</dbReference>
<dbReference type="InterPro" id="IPR046960">
    <property type="entry name" value="PPR_At4g14850-like_plant"/>
</dbReference>
<dbReference type="PANTHER" id="PTHR47926">
    <property type="entry name" value="PENTATRICOPEPTIDE REPEAT-CONTAINING PROTEIN"/>
    <property type="match status" value="1"/>
</dbReference>
<evidence type="ECO:0000256" key="1">
    <source>
        <dbReference type="ARBA" id="ARBA00022737"/>
    </source>
</evidence>
<feature type="repeat" description="PPR" evidence="3">
    <location>
        <begin position="396"/>
        <end position="430"/>
    </location>
</feature>
<dbReference type="InterPro" id="IPR046848">
    <property type="entry name" value="E_motif"/>
</dbReference>
<feature type="chain" id="PRO_5042886804" description="Pentatricopeptide repeat-containing protein" evidence="4">
    <location>
        <begin position="18"/>
        <end position="574"/>
    </location>
</feature>
<keyword evidence="1" id="KW-0677">Repeat</keyword>
<dbReference type="PROSITE" id="PS51375">
    <property type="entry name" value="PPR"/>
    <property type="match status" value="5"/>
</dbReference>
<gene>
    <name evidence="5" type="ORF">Cni_G22884</name>
</gene>
<feature type="repeat" description="PPR" evidence="3">
    <location>
        <begin position="431"/>
        <end position="461"/>
    </location>
</feature>
<dbReference type="InterPro" id="IPR011990">
    <property type="entry name" value="TPR-like_helical_dom_sf"/>
</dbReference>
<feature type="repeat" description="PPR" evidence="3">
    <location>
        <begin position="294"/>
        <end position="328"/>
    </location>
</feature>
<evidence type="ECO:0000256" key="4">
    <source>
        <dbReference type="SAM" id="SignalP"/>
    </source>
</evidence>
<dbReference type="NCBIfam" id="TIGR00756">
    <property type="entry name" value="PPR"/>
    <property type="match status" value="5"/>
</dbReference>
<reference evidence="5 6" key="1">
    <citation type="submission" date="2023-10" db="EMBL/GenBank/DDBJ databases">
        <title>Chromosome-scale genome assembly provides insights into flower coloration mechanisms of Canna indica.</title>
        <authorList>
            <person name="Li C."/>
        </authorList>
    </citation>
    <scope>NUCLEOTIDE SEQUENCE [LARGE SCALE GENOMIC DNA]</scope>
    <source>
        <tissue evidence="5">Flower</tissue>
    </source>
</reference>
<dbReference type="Gene3D" id="1.25.40.10">
    <property type="entry name" value="Tetratricopeptide repeat domain"/>
    <property type="match status" value="4"/>
</dbReference>
<dbReference type="GO" id="GO:0009451">
    <property type="term" value="P:RNA modification"/>
    <property type="evidence" value="ECO:0007669"/>
    <property type="project" value="InterPro"/>
</dbReference>
<dbReference type="Pfam" id="PF20431">
    <property type="entry name" value="E_motif"/>
    <property type="match status" value="1"/>
</dbReference>
<dbReference type="GO" id="GO:0003723">
    <property type="term" value="F:RNA binding"/>
    <property type="evidence" value="ECO:0007669"/>
    <property type="project" value="InterPro"/>
</dbReference>
<dbReference type="Proteomes" id="UP001327560">
    <property type="component" value="Chromosome 7"/>
</dbReference>
<evidence type="ECO:0000256" key="2">
    <source>
        <dbReference type="ARBA" id="ARBA00061659"/>
    </source>
</evidence>
<feature type="repeat" description="PPR" evidence="3">
    <location>
        <begin position="201"/>
        <end position="231"/>
    </location>
</feature>
<dbReference type="InterPro" id="IPR002885">
    <property type="entry name" value="PPR_rpt"/>
</dbReference>
<organism evidence="5 6">
    <name type="scientific">Canna indica</name>
    <name type="common">Indian-shot</name>
    <dbReference type="NCBI Taxonomy" id="4628"/>
    <lineage>
        <taxon>Eukaryota</taxon>
        <taxon>Viridiplantae</taxon>
        <taxon>Streptophyta</taxon>
        <taxon>Embryophyta</taxon>
        <taxon>Tracheophyta</taxon>
        <taxon>Spermatophyta</taxon>
        <taxon>Magnoliopsida</taxon>
        <taxon>Liliopsida</taxon>
        <taxon>Zingiberales</taxon>
        <taxon>Cannaceae</taxon>
        <taxon>Canna</taxon>
    </lineage>
</organism>
<name>A0AAQ3KT54_9LILI</name>
<evidence type="ECO:0000256" key="3">
    <source>
        <dbReference type="PROSITE-ProRule" id="PRU00708"/>
    </source>
</evidence>
<dbReference type="FunFam" id="1.25.40.10:FF:001156">
    <property type="entry name" value="Pentatricopeptide repeat-containing protein At5g61800"/>
    <property type="match status" value="1"/>
</dbReference>